<dbReference type="InterPro" id="IPR011072">
    <property type="entry name" value="HR1_rho-bd"/>
</dbReference>
<evidence type="ECO:0000256" key="3">
    <source>
        <dbReference type="PROSITE-ProRule" id="PRU01207"/>
    </source>
</evidence>
<evidence type="ECO:0000256" key="4">
    <source>
        <dbReference type="SAM" id="MobiDB-lite"/>
    </source>
</evidence>
<dbReference type="EMBL" id="JARKHS020032831">
    <property type="protein sequence ID" value="KAK8759600.1"/>
    <property type="molecule type" value="Genomic_DNA"/>
</dbReference>
<feature type="domain" description="REM-1" evidence="5">
    <location>
        <begin position="218"/>
        <end position="300"/>
    </location>
</feature>
<organism evidence="6 7">
    <name type="scientific">Amblyomma americanum</name>
    <name type="common">Lone star tick</name>
    <dbReference type="NCBI Taxonomy" id="6943"/>
    <lineage>
        <taxon>Eukaryota</taxon>
        <taxon>Metazoa</taxon>
        <taxon>Ecdysozoa</taxon>
        <taxon>Arthropoda</taxon>
        <taxon>Chelicerata</taxon>
        <taxon>Arachnida</taxon>
        <taxon>Acari</taxon>
        <taxon>Parasitiformes</taxon>
        <taxon>Ixodida</taxon>
        <taxon>Ixodoidea</taxon>
        <taxon>Ixodidae</taxon>
        <taxon>Amblyomminae</taxon>
        <taxon>Amblyomma</taxon>
    </lineage>
</organism>
<keyword evidence="3" id="KW-0175">Coiled coil</keyword>
<dbReference type="FunFam" id="1.10.287.160:FF:000002">
    <property type="entry name" value="Putative serine/threonine-protein kinase N2"/>
    <property type="match status" value="1"/>
</dbReference>
<dbReference type="Pfam" id="PF02185">
    <property type="entry name" value="HR1"/>
    <property type="match status" value="3"/>
</dbReference>
<dbReference type="InterPro" id="IPR037313">
    <property type="entry name" value="PKN_HR1_1"/>
</dbReference>
<evidence type="ECO:0000313" key="6">
    <source>
        <dbReference type="EMBL" id="KAK8759600.1"/>
    </source>
</evidence>
<evidence type="ECO:0000259" key="5">
    <source>
        <dbReference type="PROSITE" id="PS51860"/>
    </source>
</evidence>
<dbReference type="PROSITE" id="PS51860">
    <property type="entry name" value="REM_1"/>
    <property type="match status" value="3"/>
</dbReference>
<dbReference type="GO" id="GO:0031267">
    <property type="term" value="F:small GTPase binding"/>
    <property type="evidence" value="ECO:0007669"/>
    <property type="project" value="InterPro"/>
</dbReference>
<evidence type="ECO:0000313" key="7">
    <source>
        <dbReference type="Proteomes" id="UP001321473"/>
    </source>
</evidence>
<proteinExistence type="inferred from homology"/>
<feature type="non-terminal residue" evidence="6">
    <location>
        <position position="317"/>
    </location>
</feature>
<dbReference type="FunFam" id="1.10.287.160:FF:000003">
    <property type="entry name" value="Putative serine/threonine-protein kinase N2"/>
    <property type="match status" value="1"/>
</dbReference>
<dbReference type="SUPFAM" id="SSF46585">
    <property type="entry name" value="HR1 repeat"/>
    <property type="match status" value="3"/>
</dbReference>
<dbReference type="AlphaFoldDB" id="A0AAQ4DAW0"/>
<dbReference type="CDD" id="cd11622">
    <property type="entry name" value="HR1_PKN_1"/>
    <property type="match status" value="1"/>
</dbReference>
<accession>A0AAQ4DAW0</accession>
<dbReference type="GO" id="GO:0007165">
    <property type="term" value="P:signal transduction"/>
    <property type="evidence" value="ECO:0007669"/>
    <property type="project" value="InterPro"/>
</dbReference>
<feature type="domain" description="REM-1" evidence="5">
    <location>
        <begin position="28"/>
        <end position="102"/>
    </location>
</feature>
<comment type="caution">
    <text evidence="6">The sequence shown here is derived from an EMBL/GenBank/DDBJ whole genome shotgun (WGS) entry which is preliminary data.</text>
</comment>
<feature type="region of interest" description="Disordered" evidence="4">
    <location>
        <begin position="103"/>
        <end position="130"/>
    </location>
</feature>
<dbReference type="FunFam" id="1.10.287.160:FF:000001">
    <property type="entry name" value="Putative serine/threonine-protein kinase N2"/>
    <property type="match status" value="1"/>
</dbReference>
<keyword evidence="2" id="KW-0677">Repeat</keyword>
<evidence type="ECO:0000256" key="1">
    <source>
        <dbReference type="ARBA" id="ARBA00005490"/>
    </source>
</evidence>
<feature type="compositionally biased region" description="Polar residues" evidence="4">
    <location>
        <begin position="105"/>
        <end position="119"/>
    </location>
</feature>
<dbReference type="Gene3D" id="1.10.287.160">
    <property type="entry name" value="HR1 repeat"/>
    <property type="match status" value="3"/>
</dbReference>
<dbReference type="CDD" id="cd11625">
    <property type="entry name" value="HR1_PKN_3"/>
    <property type="match status" value="1"/>
</dbReference>
<feature type="domain" description="REM-1" evidence="5">
    <location>
        <begin position="121"/>
        <end position="201"/>
    </location>
</feature>
<dbReference type="CDD" id="cd11623">
    <property type="entry name" value="HR1_PKN_2"/>
    <property type="match status" value="1"/>
</dbReference>
<dbReference type="SMART" id="SM00742">
    <property type="entry name" value="Hr1"/>
    <property type="match status" value="3"/>
</dbReference>
<evidence type="ECO:0000256" key="2">
    <source>
        <dbReference type="ARBA" id="ARBA00022737"/>
    </source>
</evidence>
<comment type="similarity">
    <text evidence="1">Belongs to the protein kinase superfamily. AGC Ser/Thr protein kinase family. PKC subfamily.</text>
</comment>
<protein>
    <recommendedName>
        <fullName evidence="5">REM-1 domain-containing protein</fullName>
    </recommendedName>
</protein>
<feature type="compositionally biased region" description="Gly residues" evidence="4">
    <location>
        <begin position="13"/>
        <end position="24"/>
    </location>
</feature>
<sequence>MSRVASQEIAGKYGLGGAARGSGDGSSSSNEPSLQRQLEELKRKLKEDMRKELKIKEGAENLRKATTDRKSLAHVNSIVKKANSRLNDLQRQLSDLTADILVTQGHPSPQGAQPRSTDSFYGDKGDMPLSTTDQRLQSLEKQLNIELKVKQGAENMLQMYSSGPSKDRKLLAEAQQMQADSKAKIDYIRMMMARLRQNHDSHSKETGEGCSNNHLDSTTGGKIPEVMSPVELQIEDLRHRLKVECAVVEGAKNVLKLCQAAGKVTDRKVFQEAQNSLVESSEKLDLIRRSLELRRAELSPGSAKWQLLKRELESSQL</sequence>
<name>A0AAQ4DAW0_AMBAM</name>
<dbReference type="Proteomes" id="UP001321473">
    <property type="component" value="Unassembled WGS sequence"/>
</dbReference>
<dbReference type="GO" id="GO:0004674">
    <property type="term" value="F:protein serine/threonine kinase activity"/>
    <property type="evidence" value="ECO:0007669"/>
    <property type="project" value="InterPro"/>
</dbReference>
<keyword evidence="7" id="KW-1185">Reference proteome</keyword>
<gene>
    <name evidence="6" type="ORF">V5799_002768</name>
</gene>
<reference evidence="6 7" key="1">
    <citation type="journal article" date="2023" name="Arcadia Sci">
        <title>De novo assembly of a long-read Amblyomma americanum tick genome.</title>
        <authorList>
            <person name="Chou S."/>
            <person name="Poskanzer K.E."/>
            <person name="Rollins M."/>
            <person name="Thuy-Boun P.S."/>
        </authorList>
    </citation>
    <scope>NUCLEOTIDE SEQUENCE [LARGE SCALE GENOMIC DNA]</scope>
    <source>
        <strain evidence="6">F_SG_1</strain>
        <tissue evidence="6">Salivary glands</tissue>
    </source>
</reference>
<dbReference type="InterPro" id="IPR036274">
    <property type="entry name" value="HR1_rpt_sf"/>
</dbReference>
<feature type="region of interest" description="Disordered" evidence="4">
    <location>
        <begin position="1"/>
        <end position="36"/>
    </location>
</feature>